<dbReference type="Pfam" id="PF07589">
    <property type="entry name" value="PEP-CTERM"/>
    <property type="match status" value="1"/>
</dbReference>
<feature type="signal peptide" evidence="1">
    <location>
        <begin position="1"/>
        <end position="22"/>
    </location>
</feature>
<organism evidence="3 4">
    <name type="scientific">Rhodoferax antarcticus ANT.BR</name>
    <dbReference type="NCBI Taxonomy" id="1111071"/>
    <lineage>
        <taxon>Bacteria</taxon>
        <taxon>Pseudomonadati</taxon>
        <taxon>Pseudomonadota</taxon>
        <taxon>Betaproteobacteria</taxon>
        <taxon>Burkholderiales</taxon>
        <taxon>Comamonadaceae</taxon>
        <taxon>Rhodoferax</taxon>
    </lineage>
</organism>
<evidence type="ECO:0000313" key="3">
    <source>
        <dbReference type="EMBL" id="OLP05056.1"/>
    </source>
</evidence>
<dbReference type="NCBIfam" id="TIGR02595">
    <property type="entry name" value="PEP_CTERM"/>
    <property type="match status" value="1"/>
</dbReference>
<keyword evidence="4" id="KW-1185">Reference proteome</keyword>
<evidence type="ECO:0000259" key="2">
    <source>
        <dbReference type="Pfam" id="PF07589"/>
    </source>
</evidence>
<dbReference type="EMBL" id="MSYM01000018">
    <property type="protein sequence ID" value="OLP05056.1"/>
    <property type="molecule type" value="Genomic_DNA"/>
</dbReference>
<dbReference type="RefSeq" id="WP_083634035.1">
    <property type="nucleotide sequence ID" value="NZ_MSYM01000018.1"/>
</dbReference>
<comment type="caution">
    <text evidence="3">The sequence shown here is derived from an EMBL/GenBank/DDBJ whole genome shotgun (WGS) entry which is preliminary data.</text>
</comment>
<reference evidence="3 4" key="1">
    <citation type="submission" date="2017-01" db="EMBL/GenBank/DDBJ databases">
        <title>Genome sequence of Rhodoferax antarcticus ANT.BR, a psychrophilic purple nonsulfur bacterium from an Antarctic microbial mat.</title>
        <authorList>
            <person name="Baker J."/>
            <person name="Riester C."/>
            <person name="Skinner B."/>
            <person name="Newell A."/>
            <person name="Swingley W."/>
            <person name="Madigan M."/>
            <person name="Jung D."/>
            <person name="Asao M."/>
            <person name="Chen M."/>
            <person name="Loughlin P."/>
            <person name="Pan H."/>
            <person name="Lin S."/>
            <person name="Li N."/>
            <person name="Shaw J."/>
            <person name="Prado M."/>
            <person name="Sherman C."/>
            <person name="Li X."/>
            <person name="Tang J."/>
            <person name="Blankenship R."/>
            <person name="Zhao T."/>
            <person name="Touchman J."/>
            <person name="Sattley M."/>
        </authorList>
    </citation>
    <scope>NUCLEOTIDE SEQUENCE [LARGE SCALE GENOMIC DNA]</scope>
    <source>
        <strain evidence="3 4">ANT.BR</strain>
    </source>
</reference>
<accession>A0A1Q8YAG7</accession>
<dbReference type="AlphaFoldDB" id="A0A1Q8YAG7"/>
<evidence type="ECO:0000313" key="4">
    <source>
        <dbReference type="Proteomes" id="UP000185911"/>
    </source>
</evidence>
<sequence>MKRSNISTIIAALTLTVGAAGAAVAAPTYSTFGALPQANFGGSGIPNGAVASSTVGNDGVLGLTATQRYSNPTVTNDGAGLFFAQTGVDQTSASSIASNYARWNFAYYINKGTNTGLTYQLFMDVNPNMGQSFVSIAPPTTQDSWNLGFNAFETGFGYSFDPTIDGVYTFMLTANDANGLRVGMTSIDVQVGNGGNVPEPATLALVGLAIAGMGVARRRKS</sequence>
<dbReference type="Proteomes" id="UP000185911">
    <property type="component" value="Unassembled WGS sequence"/>
</dbReference>
<keyword evidence="1" id="KW-0732">Signal</keyword>
<protein>
    <recommendedName>
        <fullName evidence="2">Ice-binding protein C-terminal domain-containing protein</fullName>
    </recommendedName>
</protein>
<feature type="chain" id="PRO_5013249049" description="Ice-binding protein C-terminal domain-containing protein" evidence="1">
    <location>
        <begin position="23"/>
        <end position="221"/>
    </location>
</feature>
<feature type="domain" description="Ice-binding protein C-terminal" evidence="2">
    <location>
        <begin position="197"/>
        <end position="219"/>
    </location>
</feature>
<dbReference type="InterPro" id="IPR013424">
    <property type="entry name" value="Ice-binding_C"/>
</dbReference>
<evidence type="ECO:0000256" key="1">
    <source>
        <dbReference type="SAM" id="SignalP"/>
    </source>
</evidence>
<proteinExistence type="predicted"/>
<gene>
    <name evidence="3" type="ORF">BLL52_3876</name>
</gene>
<dbReference type="STRING" id="81479.RA876_13160"/>
<name>A0A1Q8YAG7_9BURK</name>